<dbReference type="Proteomes" id="UP001187192">
    <property type="component" value="Unassembled WGS sequence"/>
</dbReference>
<keyword evidence="2" id="KW-1185">Reference proteome</keyword>
<sequence>MTPIEFTEVTLLQQLRHFCPQCPAINSIVPMIFVKLTILGCVPGWVLWQLLRPSDKILALEVSDELRGAYSKGILWRRERSFAVSSS</sequence>
<protein>
    <submittedName>
        <fullName evidence="1">Uncharacterized protein</fullName>
    </submittedName>
</protein>
<reference evidence="1" key="1">
    <citation type="submission" date="2023-07" db="EMBL/GenBank/DDBJ databases">
        <title>draft genome sequence of fig (Ficus carica).</title>
        <authorList>
            <person name="Takahashi T."/>
            <person name="Nishimura K."/>
        </authorList>
    </citation>
    <scope>NUCLEOTIDE SEQUENCE</scope>
</reference>
<gene>
    <name evidence="1" type="ORF">TIFTF001_029370</name>
</gene>
<comment type="caution">
    <text evidence="1">The sequence shown here is derived from an EMBL/GenBank/DDBJ whole genome shotgun (WGS) entry which is preliminary data.</text>
</comment>
<name>A0AA88J3A3_FICCA</name>
<proteinExistence type="predicted"/>
<dbReference type="AlphaFoldDB" id="A0AA88J3A3"/>
<accession>A0AA88J3A3</accession>
<evidence type="ECO:0000313" key="1">
    <source>
        <dbReference type="EMBL" id="GMN60276.1"/>
    </source>
</evidence>
<dbReference type="EMBL" id="BTGU01000097">
    <property type="protein sequence ID" value="GMN60276.1"/>
    <property type="molecule type" value="Genomic_DNA"/>
</dbReference>
<organism evidence="1 2">
    <name type="scientific">Ficus carica</name>
    <name type="common">Common fig</name>
    <dbReference type="NCBI Taxonomy" id="3494"/>
    <lineage>
        <taxon>Eukaryota</taxon>
        <taxon>Viridiplantae</taxon>
        <taxon>Streptophyta</taxon>
        <taxon>Embryophyta</taxon>
        <taxon>Tracheophyta</taxon>
        <taxon>Spermatophyta</taxon>
        <taxon>Magnoliopsida</taxon>
        <taxon>eudicotyledons</taxon>
        <taxon>Gunneridae</taxon>
        <taxon>Pentapetalae</taxon>
        <taxon>rosids</taxon>
        <taxon>fabids</taxon>
        <taxon>Rosales</taxon>
        <taxon>Moraceae</taxon>
        <taxon>Ficeae</taxon>
        <taxon>Ficus</taxon>
    </lineage>
</organism>
<evidence type="ECO:0000313" key="2">
    <source>
        <dbReference type="Proteomes" id="UP001187192"/>
    </source>
</evidence>